<dbReference type="Gene3D" id="3.40.50.1820">
    <property type="entry name" value="alpha/beta hydrolase"/>
    <property type="match status" value="1"/>
</dbReference>
<feature type="chain" id="PRO_5040308479" description="Alpha/beta hydrolase fold-3 domain-containing protein" evidence="2">
    <location>
        <begin position="24"/>
        <end position="248"/>
    </location>
</feature>
<dbReference type="EMBL" id="JAKOGI010002440">
    <property type="protein sequence ID" value="KAJ8421999.1"/>
    <property type="molecule type" value="Genomic_DNA"/>
</dbReference>
<dbReference type="SUPFAM" id="SSF53474">
    <property type="entry name" value="alpha/beta-Hydrolases"/>
    <property type="match status" value="1"/>
</dbReference>
<keyword evidence="5" id="KW-1185">Reference proteome</keyword>
<accession>A0A9Q1JGX1</accession>
<organism evidence="4 5">
    <name type="scientific">Carnegiea gigantea</name>
    <dbReference type="NCBI Taxonomy" id="171969"/>
    <lineage>
        <taxon>Eukaryota</taxon>
        <taxon>Viridiplantae</taxon>
        <taxon>Streptophyta</taxon>
        <taxon>Embryophyta</taxon>
        <taxon>Tracheophyta</taxon>
        <taxon>Spermatophyta</taxon>
        <taxon>Magnoliopsida</taxon>
        <taxon>eudicotyledons</taxon>
        <taxon>Gunneridae</taxon>
        <taxon>Pentapetalae</taxon>
        <taxon>Caryophyllales</taxon>
        <taxon>Cactineae</taxon>
        <taxon>Cactaceae</taxon>
        <taxon>Cactoideae</taxon>
        <taxon>Echinocereeae</taxon>
        <taxon>Carnegiea</taxon>
    </lineage>
</organism>
<comment type="caution">
    <text evidence="4">The sequence shown here is derived from an EMBL/GenBank/DDBJ whole genome shotgun (WGS) entry which is preliminary data.</text>
</comment>
<gene>
    <name evidence="4" type="ORF">Cgig2_022217</name>
</gene>
<dbReference type="PANTHER" id="PTHR23024:SF551">
    <property type="entry name" value="2-HYDROXYISOFLAVANONE DEHYDRATASE-LIKE"/>
    <property type="match status" value="1"/>
</dbReference>
<evidence type="ECO:0000313" key="5">
    <source>
        <dbReference type="Proteomes" id="UP001153076"/>
    </source>
</evidence>
<dbReference type="Proteomes" id="UP001153076">
    <property type="component" value="Unassembled WGS sequence"/>
</dbReference>
<proteinExistence type="inferred from homology"/>
<evidence type="ECO:0000256" key="1">
    <source>
        <dbReference type="ARBA" id="ARBA00010515"/>
    </source>
</evidence>
<dbReference type="OrthoDB" id="408631at2759"/>
<feature type="signal peptide" evidence="2">
    <location>
        <begin position="1"/>
        <end position="23"/>
    </location>
</feature>
<protein>
    <recommendedName>
        <fullName evidence="3">Alpha/beta hydrolase fold-3 domain-containing protein</fullName>
    </recommendedName>
</protein>
<feature type="domain" description="Alpha/beta hydrolase fold-3" evidence="3">
    <location>
        <begin position="62"/>
        <end position="248"/>
    </location>
</feature>
<dbReference type="PANTHER" id="PTHR23024">
    <property type="entry name" value="ARYLACETAMIDE DEACETYLASE"/>
    <property type="match status" value="1"/>
</dbReference>
<dbReference type="InterPro" id="IPR029058">
    <property type="entry name" value="AB_hydrolase_fold"/>
</dbReference>
<dbReference type="AlphaFoldDB" id="A0A9Q1JGX1"/>
<evidence type="ECO:0000259" key="3">
    <source>
        <dbReference type="Pfam" id="PF07859"/>
    </source>
</evidence>
<comment type="similarity">
    <text evidence="1">Belongs to the 'GDXG' lipolytic enzyme family.</text>
</comment>
<evidence type="ECO:0000256" key="2">
    <source>
        <dbReference type="SAM" id="SignalP"/>
    </source>
</evidence>
<dbReference type="Pfam" id="PF07859">
    <property type="entry name" value="Abhydrolase_3"/>
    <property type="match status" value="1"/>
</dbReference>
<name>A0A9Q1JGX1_9CARY</name>
<reference evidence="4" key="1">
    <citation type="submission" date="2022-04" db="EMBL/GenBank/DDBJ databases">
        <title>Carnegiea gigantea Genome sequencing and assembly v2.</title>
        <authorList>
            <person name="Copetti D."/>
            <person name="Sanderson M.J."/>
            <person name="Burquez A."/>
            <person name="Wojciechowski M.F."/>
        </authorList>
    </citation>
    <scope>NUCLEOTIDE SEQUENCE</scope>
    <source>
        <strain evidence="4">SGP5-SGP5p</strain>
        <tissue evidence="4">Aerial part</tissue>
    </source>
</reference>
<dbReference type="InterPro" id="IPR050466">
    <property type="entry name" value="Carboxylest/Gibb_receptor"/>
</dbReference>
<dbReference type="GO" id="GO:0016787">
    <property type="term" value="F:hydrolase activity"/>
    <property type="evidence" value="ECO:0007669"/>
    <property type="project" value="InterPro"/>
</dbReference>
<dbReference type="InterPro" id="IPR013094">
    <property type="entry name" value="AB_hydrolase_3"/>
</dbReference>
<evidence type="ECO:0000313" key="4">
    <source>
        <dbReference type="EMBL" id="KAJ8421999.1"/>
    </source>
</evidence>
<sequence length="248" mass="27582">MPSIANLHLTLSLLLSILPLLSSSSPFQQDPIRIEPYIIDYRNDTIVFLPAQPDSNRRIPVLVYFHGGAFRIGSPFYKNDTIHLAQVAAKAHIIALSLDYMLYLDGTVWDLYDDAWAFLKWVIAYKFESHLPRPDPWLARFGDLDRVFMGGDVAGGNITHRMAIKAGQAQLPEYVKLAGAFLTMPYFFGSNRVGLEPETITMSNNFKIWAYVCPNCIAGVDDPLINPAGIGAPSLRGLGCGRMMVYVA</sequence>
<keyword evidence="2" id="KW-0732">Signal</keyword>